<evidence type="ECO:0000313" key="1">
    <source>
        <dbReference type="EMBL" id="KAI4868128.1"/>
    </source>
</evidence>
<sequence length="373" mass="42223">MPPDDLLTDDYVTDLLVNEAKDCSLKYSSMGLDAFKSNKRPANQPKPNTRFLNNIIRNTNSHNRALQAKESAESKAKLRVLEDAEEEKRLEEERKLRKAKPGPRDTRKRMLGDIAAILGGSSKKRKTEGTDTYTNYASHSAKRSTEEGSSHRRRKSSAMDGDEGDVKRDRRKDRPAETNRTSRHTHRREHEDREGESSSSHSLRRKHRDHSPGRKSESRRHRRSSVAKRPERKSSLSKDSSDSDPLDEIIGPAPAAKSDIRRRGRGANSATSGIDSRFAPDYDPKRDVTPDPDDADDWDRAAEAFRDRQKWKKQGADRLRSAGFTEEQVKKWESGDQKDEADVRWIKAGAEREWDRGKVVKAGGTASPATDAE</sequence>
<evidence type="ECO:0000313" key="2">
    <source>
        <dbReference type="Proteomes" id="UP001497700"/>
    </source>
</evidence>
<organism evidence="1 2">
    <name type="scientific">Hypoxylon rubiginosum</name>
    <dbReference type="NCBI Taxonomy" id="110542"/>
    <lineage>
        <taxon>Eukaryota</taxon>
        <taxon>Fungi</taxon>
        <taxon>Dikarya</taxon>
        <taxon>Ascomycota</taxon>
        <taxon>Pezizomycotina</taxon>
        <taxon>Sordariomycetes</taxon>
        <taxon>Xylariomycetidae</taxon>
        <taxon>Xylariales</taxon>
        <taxon>Hypoxylaceae</taxon>
        <taxon>Hypoxylon</taxon>
    </lineage>
</organism>
<protein>
    <submittedName>
        <fullName evidence="1">Uncharacterized protein</fullName>
    </submittedName>
</protein>
<gene>
    <name evidence="1" type="ORF">F4820DRAFT_163140</name>
</gene>
<dbReference type="Proteomes" id="UP001497700">
    <property type="component" value="Unassembled WGS sequence"/>
</dbReference>
<keyword evidence="2" id="KW-1185">Reference proteome</keyword>
<proteinExistence type="predicted"/>
<reference evidence="1 2" key="1">
    <citation type="journal article" date="2022" name="New Phytol.">
        <title>Ecological generalism drives hyperdiversity of secondary metabolite gene clusters in xylarialean endophytes.</title>
        <authorList>
            <person name="Franco M.E.E."/>
            <person name="Wisecaver J.H."/>
            <person name="Arnold A.E."/>
            <person name="Ju Y.M."/>
            <person name="Slot J.C."/>
            <person name="Ahrendt S."/>
            <person name="Moore L.P."/>
            <person name="Eastman K.E."/>
            <person name="Scott K."/>
            <person name="Konkel Z."/>
            <person name="Mondo S.J."/>
            <person name="Kuo A."/>
            <person name="Hayes R.D."/>
            <person name="Haridas S."/>
            <person name="Andreopoulos B."/>
            <person name="Riley R."/>
            <person name="LaButti K."/>
            <person name="Pangilinan J."/>
            <person name="Lipzen A."/>
            <person name="Amirebrahimi M."/>
            <person name="Yan J."/>
            <person name="Adam C."/>
            <person name="Keymanesh K."/>
            <person name="Ng V."/>
            <person name="Louie K."/>
            <person name="Northen T."/>
            <person name="Drula E."/>
            <person name="Henrissat B."/>
            <person name="Hsieh H.M."/>
            <person name="Youens-Clark K."/>
            <person name="Lutzoni F."/>
            <person name="Miadlikowska J."/>
            <person name="Eastwood D.C."/>
            <person name="Hamelin R.C."/>
            <person name="Grigoriev I.V."/>
            <person name="U'Ren J.M."/>
        </authorList>
    </citation>
    <scope>NUCLEOTIDE SEQUENCE [LARGE SCALE GENOMIC DNA]</scope>
    <source>
        <strain evidence="1 2">CBS 119005</strain>
    </source>
</reference>
<dbReference type="EMBL" id="MU393441">
    <property type="protein sequence ID" value="KAI4868128.1"/>
    <property type="molecule type" value="Genomic_DNA"/>
</dbReference>
<comment type="caution">
    <text evidence="1">The sequence shown here is derived from an EMBL/GenBank/DDBJ whole genome shotgun (WGS) entry which is preliminary data.</text>
</comment>
<name>A0ACB9Z9D4_9PEZI</name>
<accession>A0ACB9Z9D4</accession>